<dbReference type="InterPro" id="IPR016032">
    <property type="entry name" value="Sig_transdc_resp-reg_C-effctor"/>
</dbReference>
<evidence type="ECO:0000313" key="10">
    <source>
        <dbReference type="Proteomes" id="UP000243024"/>
    </source>
</evidence>
<dbReference type="CDD" id="cd17535">
    <property type="entry name" value="REC_NarL-like"/>
    <property type="match status" value="1"/>
</dbReference>
<reference evidence="9 11" key="2">
    <citation type="submission" date="2017-08" db="EMBL/GenBank/DDBJ databases">
        <title>Burning lignite coal seam in the remote Altai Mountains harbors a hydrogen-driven thermophilic microbial community.</title>
        <authorList>
            <person name="Kadnikov V.V."/>
            <person name="Mardanov A.V."/>
            <person name="Ivasenko D."/>
            <person name="Beletsky A.V."/>
            <person name="Karnachuk O.V."/>
            <person name="Ravin N.V."/>
        </authorList>
    </citation>
    <scope>NUCLEOTIDE SEQUENCE [LARGE SCALE GENOMIC DNA]</scope>
    <source>
        <strain evidence="9">AL33</strain>
    </source>
</reference>
<keyword evidence="10" id="KW-1185">Reference proteome</keyword>
<dbReference type="STRING" id="1484.SA87_10215"/>
<evidence type="ECO:0000256" key="5">
    <source>
        <dbReference type="PROSITE-ProRule" id="PRU00169"/>
    </source>
</evidence>
<evidence type="ECO:0000313" key="11">
    <source>
        <dbReference type="Proteomes" id="UP000244180"/>
    </source>
</evidence>
<dbReference type="InterPro" id="IPR011006">
    <property type="entry name" value="CheY-like_superfamily"/>
</dbReference>
<keyword evidence="2" id="KW-0805">Transcription regulation</keyword>
<dbReference type="SMART" id="SM00421">
    <property type="entry name" value="HTH_LUXR"/>
    <property type="match status" value="1"/>
</dbReference>
<dbReference type="InterPro" id="IPR001789">
    <property type="entry name" value="Sig_transdc_resp-reg_receiver"/>
</dbReference>
<protein>
    <submittedName>
        <fullName evidence="9">Transcriptional regulator DegU, LuxR family</fullName>
    </submittedName>
    <submittedName>
        <fullName evidence="8">Two-component system response regulator</fullName>
    </submittedName>
</protein>
<dbReference type="GO" id="GO:0000160">
    <property type="term" value="P:phosphorelay signal transduction system"/>
    <property type="evidence" value="ECO:0007669"/>
    <property type="project" value="InterPro"/>
</dbReference>
<dbReference type="PANTHER" id="PTHR43214">
    <property type="entry name" value="TWO-COMPONENT RESPONSE REGULATOR"/>
    <property type="match status" value="1"/>
</dbReference>
<evidence type="ECO:0000259" key="6">
    <source>
        <dbReference type="PROSITE" id="PS50043"/>
    </source>
</evidence>
<evidence type="ECO:0000256" key="2">
    <source>
        <dbReference type="ARBA" id="ARBA00023015"/>
    </source>
</evidence>
<name>A0A132NBF8_HYDSH</name>
<dbReference type="GO" id="GO:0006355">
    <property type="term" value="P:regulation of DNA-templated transcription"/>
    <property type="evidence" value="ECO:0007669"/>
    <property type="project" value="InterPro"/>
</dbReference>
<dbReference type="EMBL" id="JXBB01000007">
    <property type="protein sequence ID" value="OAR04962.1"/>
    <property type="molecule type" value="Genomic_DNA"/>
</dbReference>
<dbReference type="Pfam" id="PF00196">
    <property type="entry name" value="GerE"/>
    <property type="match status" value="1"/>
</dbReference>
<dbReference type="AlphaFoldDB" id="A0A132NBF8"/>
<proteinExistence type="predicted"/>
<dbReference type="InterPro" id="IPR058245">
    <property type="entry name" value="NreC/VraR/RcsB-like_REC"/>
</dbReference>
<dbReference type="InterPro" id="IPR000792">
    <property type="entry name" value="Tscrpt_reg_LuxR_C"/>
</dbReference>
<dbReference type="PROSITE" id="PS50043">
    <property type="entry name" value="HTH_LUXR_2"/>
    <property type="match status" value="1"/>
</dbReference>
<gene>
    <name evidence="9" type="ORF">HSCHL_1432</name>
    <name evidence="8" type="ORF">SA87_10215</name>
</gene>
<evidence type="ECO:0000259" key="7">
    <source>
        <dbReference type="PROSITE" id="PS50110"/>
    </source>
</evidence>
<dbReference type="Proteomes" id="UP000243024">
    <property type="component" value="Unassembled WGS sequence"/>
</dbReference>
<dbReference type="Gene3D" id="3.40.50.2300">
    <property type="match status" value="1"/>
</dbReference>
<dbReference type="PROSITE" id="PS50110">
    <property type="entry name" value="RESPONSE_REGULATORY"/>
    <property type="match status" value="1"/>
</dbReference>
<dbReference type="SUPFAM" id="SSF46894">
    <property type="entry name" value="C-terminal effector domain of the bipartite response regulators"/>
    <property type="match status" value="1"/>
</dbReference>
<dbReference type="PROSITE" id="PS00622">
    <property type="entry name" value="HTH_LUXR_1"/>
    <property type="match status" value="1"/>
</dbReference>
<dbReference type="PANTHER" id="PTHR43214:SF39">
    <property type="entry name" value="TRANSCRIPTIONAL REGULATORY PROTEIN DEGU"/>
    <property type="match status" value="1"/>
</dbReference>
<comment type="caution">
    <text evidence="9">The sequence shown here is derived from an EMBL/GenBank/DDBJ whole genome shotgun (WGS) entry which is preliminary data.</text>
</comment>
<feature type="domain" description="Response regulatory" evidence="7">
    <location>
        <begin position="8"/>
        <end position="124"/>
    </location>
</feature>
<dbReference type="GO" id="GO:0003677">
    <property type="term" value="F:DNA binding"/>
    <property type="evidence" value="ECO:0007669"/>
    <property type="project" value="UniProtKB-KW"/>
</dbReference>
<evidence type="ECO:0000256" key="4">
    <source>
        <dbReference type="ARBA" id="ARBA00023163"/>
    </source>
</evidence>
<evidence type="ECO:0000256" key="1">
    <source>
        <dbReference type="ARBA" id="ARBA00022553"/>
    </source>
</evidence>
<dbReference type="EMBL" id="PEBV01000010">
    <property type="protein sequence ID" value="PTQ53804.1"/>
    <property type="molecule type" value="Genomic_DNA"/>
</dbReference>
<dbReference type="Pfam" id="PF00072">
    <property type="entry name" value="Response_reg"/>
    <property type="match status" value="1"/>
</dbReference>
<dbReference type="SMART" id="SM00448">
    <property type="entry name" value="REC"/>
    <property type="match status" value="1"/>
</dbReference>
<dbReference type="PRINTS" id="PR00038">
    <property type="entry name" value="HTHLUXR"/>
</dbReference>
<evidence type="ECO:0000313" key="9">
    <source>
        <dbReference type="EMBL" id="PTQ53804.1"/>
    </source>
</evidence>
<sequence>MRERLPIRLLIADDHTLFREGLKRILEMEEDLEIVGEAGDGEEALRLVEAIRPDVILMDINMPNLNGVEATRVIHERHPDAKIIVLSIHDDAQYVYRALQLGATGYLLKEVDASTLVEAVRLVARGEGYIHPRLTPMVINEMRRLRRLSEGLVGEEIVEGVKKADPWHRLTDREKEVLRLIVRGLTNRDIGRALGISDKTVKNHISSILSKLRIPDRKQLIIRALEEDWLKR</sequence>
<dbReference type="InterPro" id="IPR039420">
    <property type="entry name" value="WalR-like"/>
</dbReference>
<dbReference type="OrthoDB" id="9780153at2"/>
<keyword evidence="1 5" id="KW-0597">Phosphoprotein</keyword>
<evidence type="ECO:0000313" key="8">
    <source>
        <dbReference type="EMBL" id="OAR04962.1"/>
    </source>
</evidence>
<organism evidence="9 11">
    <name type="scientific">Hydrogenibacillus schlegelii</name>
    <name type="common">Bacillus schlegelii</name>
    <dbReference type="NCBI Taxonomy" id="1484"/>
    <lineage>
        <taxon>Bacteria</taxon>
        <taxon>Bacillati</taxon>
        <taxon>Bacillota</taxon>
        <taxon>Bacilli</taxon>
        <taxon>Bacillales</taxon>
        <taxon>Bacillales Family X. Incertae Sedis</taxon>
        <taxon>Hydrogenibacillus</taxon>
    </lineage>
</organism>
<feature type="modified residue" description="4-aspartylphosphate" evidence="5">
    <location>
        <position position="59"/>
    </location>
</feature>
<dbReference type="Proteomes" id="UP000244180">
    <property type="component" value="Unassembled WGS sequence"/>
</dbReference>
<accession>A0A132NBF8</accession>
<dbReference type="CDD" id="cd06170">
    <property type="entry name" value="LuxR_C_like"/>
    <property type="match status" value="1"/>
</dbReference>
<evidence type="ECO:0000256" key="3">
    <source>
        <dbReference type="ARBA" id="ARBA00023125"/>
    </source>
</evidence>
<dbReference type="SUPFAM" id="SSF52172">
    <property type="entry name" value="CheY-like"/>
    <property type="match status" value="1"/>
</dbReference>
<keyword evidence="3" id="KW-0238">DNA-binding</keyword>
<feature type="domain" description="HTH luxR-type" evidence="6">
    <location>
        <begin position="163"/>
        <end position="228"/>
    </location>
</feature>
<reference evidence="8 10" key="1">
    <citation type="submission" date="2015-09" db="EMBL/GenBank/DDBJ databases">
        <title>Draft genome sequence of Hydrogenibacillus schlegelii DSM 2000.</title>
        <authorList>
            <person name="Hemp J."/>
        </authorList>
    </citation>
    <scope>NUCLEOTIDE SEQUENCE [LARGE SCALE GENOMIC DNA]</scope>
    <source>
        <strain evidence="8 10">MA 48</strain>
    </source>
</reference>
<keyword evidence="4" id="KW-0804">Transcription</keyword>